<gene>
    <name evidence="2" type="ORF">OS493_027946</name>
</gene>
<evidence type="ECO:0000313" key="3">
    <source>
        <dbReference type="Proteomes" id="UP001163046"/>
    </source>
</evidence>
<comment type="caution">
    <text evidence="2">The sequence shown here is derived from an EMBL/GenBank/DDBJ whole genome shotgun (WGS) entry which is preliminary data.</text>
</comment>
<feature type="domain" description="CHAT" evidence="1">
    <location>
        <begin position="122"/>
        <end position="192"/>
    </location>
</feature>
<keyword evidence="3" id="KW-1185">Reference proteome</keyword>
<sequence length="198" mass="22851">MESFDPDRWIDFENIVRKKSCTCLSFSFFEEHLLSWILKANRKVMFREVETKGSSTDILTQGLSILDWLEKLKFQLLLQGERCEDRSLFLWDEARSPSHVEESPVVGQVTEQEKEVVKEPSALKALYKIIIAPVADLLEGSEIIVVPDRSLYRVPFAALMDESGEYLSEKFRIRFIPSLATLKLIQDSPADYHSQSVY</sequence>
<dbReference type="OrthoDB" id="9991317at2759"/>
<organism evidence="2 3">
    <name type="scientific">Desmophyllum pertusum</name>
    <dbReference type="NCBI Taxonomy" id="174260"/>
    <lineage>
        <taxon>Eukaryota</taxon>
        <taxon>Metazoa</taxon>
        <taxon>Cnidaria</taxon>
        <taxon>Anthozoa</taxon>
        <taxon>Hexacorallia</taxon>
        <taxon>Scleractinia</taxon>
        <taxon>Caryophylliina</taxon>
        <taxon>Caryophylliidae</taxon>
        <taxon>Desmophyllum</taxon>
    </lineage>
</organism>
<dbReference type="InterPro" id="IPR024983">
    <property type="entry name" value="CHAT_dom"/>
</dbReference>
<reference evidence="2" key="1">
    <citation type="submission" date="2023-01" db="EMBL/GenBank/DDBJ databases">
        <title>Genome assembly of the deep-sea coral Lophelia pertusa.</title>
        <authorList>
            <person name="Herrera S."/>
            <person name="Cordes E."/>
        </authorList>
    </citation>
    <scope>NUCLEOTIDE SEQUENCE</scope>
    <source>
        <strain evidence="2">USNM1676648</strain>
        <tissue evidence="2">Polyp</tissue>
    </source>
</reference>
<dbReference type="Pfam" id="PF12770">
    <property type="entry name" value="CHAT"/>
    <property type="match status" value="1"/>
</dbReference>
<name>A0A9W9Y977_9CNID</name>
<protein>
    <recommendedName>
        <fullName evidence="1">CHAT domain-containing protein</fullName>
    </recommendedName>
</protein>
<evidence type="ECO:0000313" key="2">
    <source>
        <dbReference type="EMBL" id="KAJ7326096.1"/>
    </source>
</evidence>
<proteinExistence type="predicted"/>
<dbReference type="Proteomes" id="UP001163046">
    <property type="component" value="Unassembled WGS sequence"/>
</dbReference>
<accession>A0A9W9Y977</accession>
<evidence type="ECO:0000259" key="1">
    <source>
        <dbReference type="Pfam" id="PF12770"/>
    </source>
</evidence>
<dbReference type="EMBL" id="MU827803">
    <property type="protein sequence ID" value="KAJ7326096.1"/>
    <property type="molecule type" value="Genomic_DNA"/>
</dbReference>
<dbReference type="AlphaFoldDB" id="A0A9W9Y977"/>